<feature type="region of interest" description="Disordered" evidence="1">
    <location>
        <begin position="104"/>
        <end position="134"/>
    </location>
</feature>
<feature type="compositionally biased region" description="Basic and acidic residues" evidence="1">
    <location>
        <begin position="104"/>
        <end position="115"/>
    </location>
</feature>
<comment type="caution">
    <text evidence="2">The sequence shown here is derived from an EMBL/GenBank/DDBJ whole genome shotgun (WGS) entry which is preliminary data.</text>
</comment>
<dbReference type="PANTHER" id="PTHR33392:SF6">
    <property type="entry name" value="POLYISOPRENYL-TEICHOIC ACID--PEPTIDOGLYCAN TEICHOIC ACID TRANSFERASE TAGU"/>
    <property type="match status" value="1"/>
</dbReference>
<accession>A0A413RR31</accession>
<keyword evidence="3" id="KW-1185">Reference proteome</keyword>
<dbReference type="InterPro" id="IPR050922">
    <property type="entry name" value="LytR/CpsA/Psr_CW_biosynth"/>
</dbReference>
<protein>
    <submittedName>
        <fullName evidence="2">LytR family transcriptional regulator</fullName>
    </submittedName>
</protein>
<proteinExistence type="predicted"/>
<organism evidence="2 3">
    <name type="scientific">Cellulomonas rhizosphaerae</name>
    <dbReference type="NCBI Taxonomy" id="2293719"/>
    <lineage>
        <taxon>Bacteria</taxon>
        <taxon>Bacillati</taxon>
        <taxon>Actinomycetota</taxon>
        <taxon>Actinomycetes</taxon>
        <taxon>Micrococcales</taxon>
        <taxon>Cellulomonadaceae</taxon>
        <taxon>Cellulomonas</taxon>
    </lineage>
</organism>
<dbReference type="EMBL" id="QWKP01000083">
    <property type="protein sequence ID" value="RHA44388.1"/>
    <property type="molecule type" value="Genomic_DNA"/>
</dbReference>
<dbReference type="Gene3D" id="3.40.630.190">
    <property type="entry name" value="LCP protein"/>
    <property type="match status" value="1"/>
</dbReference>
<sequence length="134" mass="14431">LWIGSDLGRLDRQHEFLVALTDKIHHEKLLGKPTKLLKVLDQATKAISVSPGLGDLRTMAGLANGLRGIDGDEIDAITVPTVPSPTQSGRVVWTSAADDIWKRLNEDRPLTDPEPRPTGSTHTPRATKPAGICG</sequence>
<evidence type="ECO:0000313" key="2">
    <source>
        <dbReference type="EMBL" id="RHA44388.1"/>
    </source>
</evidence>
<evidence type="ECO:0000313" key="3">
    <source>
        <dbReference type="Proteomes" id="UP000283374"/>
    </source>
</evidence>
<gene>
    <name evidence="2" type="ORF">D1825_01525</name>
</gene>
<reference evidence="2 3" key="1">
    <citation type="submission" date="2018-08" db="EMBL/GenBank/DDBJ databases">
        <title>Cellulomonas rhizosphaerae sp. nov., a novel actinomycete isolated from soil.</title>
        <authorList>
            <person name="Tian Y."/>
        </authorList>
    </citation>
    <scope>NUCLEOTIDE SEQUENCE [LARGE SCALE GENOMIC DNA]</scope>
    <source>
        <strain evidence="2 3">NEAU-TCZ24</strain>
    </source>
</reference>
<dbReference type="AlphaFoldDB" id="A0A413RR31"/>
<evidence type="ECO:0000256" key="1">
    <source>
        <dbReference type="SAM" id="MobiDB-lite"/>
    </source>
</evidence>
<name>A0A413RR31_9CELL</name>
<feature type="non-terminal residue" evidence="2">
    <location>
        <position position="1"/>
    </location>
</feature>
<dbReference type="PANTHER" id="PTHR33392">
    <property type="entry name" value="POLYISOPRENYL-TEICHOIC ACID--PEPTIDOGLYCAN TEICHOIC ACID TRANSFERASE TAGU"/>
    <property type="match status" value="1"/>
</dbReference>
<dbReference type="Proteomes" id="UP000283374">
    <property type="component" value="Unassembled WGS sequence"/>
</dbReference>